<dbReference type="CDD" id="cd01451">
    <property type="entry name" value="vWA_Magnesium_chelatase"/>
    <property type="match status" value="1"/>
</dbReference>
<dbReference type="RefSeq" id="WP_206924569.1">
    <property type="nucleotide sequence ID" value="NZ_CP154622.1"/>
</dbReference>
<organism evidence="3 4">
    <name type="scientific">Terrisporobacter petrolearius</name>
    <dbReference type="NCBI Taxonomy" id="1460447"/>
    <lineage>
        <taxon>Bacteria</taxon>
        <taxon>Bacillati</taxon>
        <taxon>Bacillota</taxon>
        <taxon>Clostridia</taxon>
        <taxon>Peptostreptococcales</taxon>
        <taxon>Peptostreptococcaceae</taxon>
        <taxon>Terrisporobacter</taxon>
    </lineage>
</organism>
<dbReference type="PANTHER" id="PTHR35023">
    <property type="entry name" value="CHELATASE-RELATED"/>
    <property type="match status" value="1"/>
</dbReference>
<sequence>MFKVGQIFNVKEFRQNNKREKKSGRGKRDYVLSENNKGRYYKSVSYKTSKDIAVDATIRVASINQKNRIKKCDRKIIVKNSDFRYKLRKNKIGNLIVFLVDASGSIGAQNRMESVKGAIMSLLLDSYQKRDKVAMISFRNKDAEILLNPTNSIELAGKLLTSMKSGGRTPLSDGLIKAYDLIEKETKNDKSIIPTLILVSDCKGNVSKSNNKPLEEAKDVARKIGESNINTICIDVEKKNIMSLNLVHEICQCINGEYYKIEDLKANKLVNVVRGELGI</sequence>
<dbReference type="InterPro" id="IPR052989">
    <property type="entry name" value="Mg-chelatase_DI-like"/>
</dbReference>
<dbReference type="PROSITE" id="PS50234">
    <property type="entry name" value="VWFA"/>
    <property type="match status" value="1"/>
</dbReference>
<dbReference type="SUPFAM" id="SSF53300">
    <property type="entry name" value="vWA-like"/>
    <property type="match status" value="1"/>
</dbReference>
<dbReference type="InterPro" id="IPR002035">
    <property type="entry name" value="VWF_A"/>
</dbReference>
<dbReference type="PANTHER" id="PTHR35023:SF1">
    <property type="entry name" value="MG-PROTOPORPHYRIN IX CHELATASE"/>
    <property type="match status" value="1"/>
</dbReference>
<keyword evidence="4" id="KW-1185">Reference proteome</keyword>
<evidence type="ECO:0000313" key="3">
    <source>
        <dbReference type="EMBL" id="XAM40746.1"/>
    </source>
</evidence>
<accession>A0ABZ3FDG8</accession>
<reference evidence="3 4" key="1">
    <citation type="submission" date="2024-04" db="EMBL/GenBank/DDBJ databases">
        <title>Isolation and characterization of novel acetogenic strains of the genera Terrisporobacter and Acetoanaerobium.</title>
        <authorList>
            <person name="Boeer T."/>
            <person name="Schueler M.A."/>
            <person name="Lueschen A."/>
            <person name="Eysell L."/>
            <person name="Droege J."/>
            <person name="Heinemann M."/>
            <person name="Engelhardt L."/>
            <person name="Basen M."/>
            <person name="Daniel R."/>
        </authorList>
    </citation>
    <scope>NUCLEOTIDE SEQUENCE [LARGE SCALE GENOMIC DNA]</scope>
    <source>
        <strain evidence="3 4">ELB</strain>
    </source>
</reference>
<protein>
    <recommendedName>
        <fullName evidence="2">VWFA domain-containing protein</fullName>
    </recommendedName>
</protein>
<dbReference type="Gene3D" id="3.40.50.410">
    <property type="entry name" value="von Willebrand factor, type A domain"/>
    <property type="match status" value="1"/>
</dbReference>
<evidence type="ECO:0000259" key="2">
    <source>
        <dbReference type="PROSITE" id="PS50234"/>
    </source>
</evidence>
<comment type="similarity">
    <text evidence="1">Belongs to the Mg-chelatase subunits D/I family.</text>
</comment>
<dbReference type="InterPro" id="IPR036465">
    <property type="entry name" value="vWFA_dom_sf"/>
</dbReference>
<feature type="domain" description="VWFA" evidence="2">
    <location>
        <begin position="95"/>
        <end position="277"/>
    </location>
</feature>
<proteinExistence type="inferred from homology"/>
<name>A0ABZ3FDG8_9FIRM</name>
<dbReference type="EMBL" id="CP154622">
    <property type="protein sequence ID" value="XAM40746.1"/>
    <property type="molecule type" value="Genomic_DNA"/>
</dbReference>
<evidence type="ECO:0000313" key="4">
    <source>
        <dbReference type="Proteomes" id="UP001477947"/>
    </source>
</evidence>
<evidence type="ECO:0000256" key="1">
    <source>
        <dbReference type="ARBA" id="ARBA00005799"/>
    </source>
</evidence>
<dbReference type="Proteomes" id="UP001477947">
    <property type="component" value="Chromosome"/>
</dbReference>
<dbReference type="InterPro" id="IPR041702">
    <property type="entry name" value="BchD/ChlD_VWA"/>
</dbReference>
<dbReference type="Pfam" id="PF13519">
    <property type="entry name" value="VWA_2"/>
    <property type="match status" value="1"/>
</dbReference>
<gene>
    <name evidence="3" type="ORF">TPELB_10560</name>
</gene>
<dbReference type="SMART" id="SM00327">
    <property type="entry name" value="VWA"/>
    <property type="match status" value="1"/>
</dbReference>